<comment type="caution">
    <text evidence="11">The sequence shown here is derived from an EMBL/GenBank/DDBJ whole genome shotgun (WGS) entry which is preliminary data.</text>
</comment>
<reference evidence="11" key="1">
    <citation type="submission" date="2020-10" db="EMBL/GenBank/DDBJ databases">
        <authorList>
            <person name="Gilroy R."/>
        </authorList>
    </citation>
    <scope>NUCLEOTIDE SEQUENCE</scope>
    <source>
        <strain evidence="11">G3-4614</strain>
    </source>
</reference>
<evidence type="ECO:0000256" key="1">
    <source>
        <dbReference type="ARBA" id="ARBA00001933"/>
    </source>
</evidence>
<dbReference type="AlphaFoldDB" id="A0A9D9E511"/>
<dbReference type="InterPro" id="IPR015424">
    <property type="entry name" value="PyrdxlP-dep_Trfase"/>
</dbReference>
<feature type="domain" description="Aminotransferase class I/classII large" evidence="10">
    <location>
        <begin position="37"/>
        <end position="396"/>
    </location>
</feature>
<evidence type="ECO:0000256" key="9">
    <source>
        <dbReference type="NCBIfam" id="TIGR03542"/>
    </source>
</evidence>
<dbReference type="InterPro" id="IPR019942">
    <property type="entry name" value="DapL/ALD1"/>
</dbReference>
<dbReference type="Gene3D" id="3.90.1150.10">
    <property type="entry name" value="Aspartate Aminotransferase, domain 1"/>
    <property type="match status" value="1"/>
</dbReference>
<dbReference type="CDD" id="cd00609">
    <property type="entry name" value="AAT_like"/>
    <property type="match status" value="1"/>
</dbReference>
<dbReference type="PANTHER" id="PTHR43144">
    <property type="entry name" value="AMINOTRANSFERASE"/>
    <property type="match status" value="1"/>
</dbReference>
<dbReference type="Gene3D" id="3.40.640.10">
    <property type="entry name" value="Type I PLP-dependent aspartate aminotransferase-like (Major domain)"/>
    <property type="match status" value="1"/>
</dbReference>
<evidence type="ECO:0000259" key="10">
    <source>
        <dbReference type="Pfam" id="PF00155"/>
    </source>
</evidence>
<proteinExistence type="predicted"/>
<evidence type="ECO:0000256" key="8">
    <source>
        <dbReference type="ARBA" id="ARBA00051934"/>
    </source>
</evidence>
<dbReference type="NCBIfam" id="TIGR03542">
    <property type="entry name" value="DAPAT_plant"/>
    <property type="match status" value="1"/>
</dbReference>
<gene>
    <name evidence="11" type="ORF">IAC54_03985</name>
</gene>
<comment type="cofactor">
    <cofactor evidence="1">
        <name>pyridoxal 5'-phosphate</name>
        <dbReference type="ChEBI" id="CHEBI:597326"/>
    </cofactor>
</comment>
<dbReference type="EMBL" id="JADIMW010000039">
    <property type="protein sequence ID" value="MBO8438040.1"/>
    <property type="molecule type" value="Genomic_DNA"/>
</dbReference>
<protein>
    <recommendedName>
        <fullName evidence="4 9">LL-diaminopimelate aminotransferase</fullName>
        <ecNumber evidence="3 9">2.6.1.83</ecNumber>
    </recommendedName>
</protein>
<dbReference type="InterPro" id="IPR015422">
    <property type="entry name" value="PyrdxlP-dep_Trfase_small"/>
</dbReference>
<dbReference type="InterPro" id="IPR004839">
    <property type="entry name" value="Aminotransferase_I/II_large"/>
</dbReference>
<evidence type="ECO:0000313" key="11">
    <source>
        <dbReference type="EMBL" id="MBO8438040.1"/>
    </source>
</evidence>
<evidence type="ECO:0000256" key="2">
    <source>
        <dbReference type="ARBA" id="ARBA00004982"/>
    </source>
</evidence>
<keyword evidence="6 11" id="KW-0808">Transferase</keyword>
<evidence type="ECO:0000256" key="6">
    <source>
        <dbReference type="ARBA" id="ARBA00022679"/>
    </source>
</evidence>
<comment type="pathway">
    <text evidence="2">Amino-acid biosynthesis; L-lysine biosynthesis via DAP pathway; LL-2,6-diaminopimelate from (S)-tetrahydrodipicolinate (aminotransferase route): step 1/1.</text>
</comment>
<evidence type="ECO:0000256" key="5">
    <source>
        <dbReference type="ARBA" id="ARBA00022576"/>
    </source>
</evidence>
<dbReference type="FunFam" id="3.40.640.10:FF:000099">
    <property type="entry name" value="LL-diaminopimelate aminotransferase, chloroplastic"/>
    <property type="match status" value="1"/>
</dbReference>
<name>A0A9D9E511_9BACT</name>
<accession>A0A9D9E511</accession>
<evidence type="ECO:0000313" key="12">
    <source>
        <dbReference type="Proteomes" id="UP000823636"/>
    </source>
</evidence>
<dbReference type="SUPFAM" id="SSF53383">
    <property type="entry name" value="PLP-dependent transferases"/>
    <property type="match status" value="1"/>
</dbReference>
<dbReference type="EC" id="2.6.1.83" evidence="3 9"/>
<evidence type="ECO:0000256" key="7">
    <source>
        <dbReference type="ARBA" id="ARBA00022898"/>
    </source>
</evidence>
<dbReference type="InterPro" id="IPR015421">
    <property type="entry name" value="PyrdxlP-dep_Trfase_major"/>
</dbReference>
<organism evidence="11 12">
    <name type="scientific">Candidatus Caccoplasma merdipullorum</name>
    <dbReference type="NCBI Taxonomy" id="2840718"/>
    <lineage>
        <taxon>Bacteria</taxon>
        <taxon>Pseudomonadati</taxon>
        <taxon>Bacteroidota</taxon>
        <taxon>Bacteroidia</taxon>
        <taxon>Bacteroidales</taxon>
        <taxon>Bacteroidaceae</taxon>
        <taxon>Bacteroidaceae incertae sedis</taxon>
        <taxon>Candidatus Caccoplasma</taxon>
    </lineage>
</organism>
<evidence type="ECO:0000256" key="3">
    <source>
        <dbReference type="ARBA" id="ARBA00013138"/>
    </source>
</evidence>
<keyword evidence="5 11" id="KW-0032">Aminotransferase</keyword>
<dbReference type="GO" id="GO:0030170">
    <property type="term" value="F:pyridoxal phosphate binding"/>
    <property type="evidence" value="ECO:0007669"/>
    <property type="project" value="UniProtKB-UniRule"/>
</dbReference>
<sequence length="410" mass="45837">MTLINSQFLKVVKDEVGSKIEHRVNIFKTLNPDVSLIRLDSGDVVRPLPPCAVNALVKASKEMGNASTFKGRAPAQGYSFLIEAIAKHDFRSRKIKIDTDEIFINDGSKEDISGIGDILCRDNRVGVIDPVFQTYVESNVIGNRAGELGDSGQWSHVIYLKSGKETGFMPEFPVVRPDVIYLCYPNDPTGCVMTKPVLKSWVDYAIKNKILLLFDATYEAFITDPDIPHSIYEIKGARRVAIEFRSFSKSAGFTGLHCGYTVIPNDIEGYSFSAESSARLNTLWMRRQTIKSYAPSYIIQCAAASLYTEEGRREIRDNVNYYMENASVLRQALQRAGFNFWGGENSPYLWVESPTGSSWDLFDRLLNTCHILSSPGERFGPRGKGFVRLSAFANQSKVILAASRLSELDM</sequence>
<keyword evidence="7" id="KW-0663">Pyridoxal phosphate</keyword>
<dbReference type="GO" id="GO:0010285">
    <property type="term" value="F:L,L-diaminopimelate aminotransferase activity"/>
    <property type="evidence" value="ECO:0007669"/>
    <property type="project" value="UniProtKB-EC"/>
</dbReference>
<dbReference type="Pfam" id="PF00155">
    <property type="entry name" value="Aminotran_1_2"/>
    <property type="match status" value="1"/>
</dbReference>
<dbReference type="Proteomes" id="UP000823636">
    <property type="component" value="Unassembled WGS sequence"/>
</dbReference>
<reference evidence="11" key="2">
    <citation type="journal article" date="2021" name="PeerJ">
        <title>Extensive microbial diversity within the chicken gut microbiome revealed by metagenomics and culture.</title>
        <authorList>
            <person name="Gilroy R."/>
            <person name="Ravi A."/>
            <person name="Getino M."/>
            <person name="Pursley I."/>
            <person name="Horton D.L."/>
            <person name="Alikhan N.F."/>
            <person name="Baker D."/>
            <person name="Gharbi K."/>
            <person name="Hall N."/>
            <person name="Watson M."/>
            <person name="Adriaenssens E.M."/>
            <person name="Foster-Nyarko E."/>
            <person name="Jarju S."/>
            <person name="Secka A."/>
            <person name="Antonio M."/>
            <person name="Oren A."/>
            <person name="Chaudhuri R.R."/>
            <person name="La Ragione R."/>
            <person name="Hildebrand F."/>
            <person name="Pallen M.J."/>
        </authorList>
    </citation>
    <scope>NUCLEOTIDE SEQUENCE</scope>
    <source>
        <strain evidence="11">G3-4614</strain>
    </source>
</reference>
<comment type="catalytic activity">
    <reaction evidence="8">
        <text>(2S,6S)-2,6-diaminopimelate + 2-oxoglutarate = (S)-2,3,4,5-tetrahydrodipicolinate + L-glutamate + H2O + H(+)</text>
        <dbReference type="Rhea" id="RHEA:23988"/>
        <dbReference type="ChEBI" id="CHEBI:15377"/>
        <dbReference type="ChEBI" id="CHEBI:15378"/>
        <dbReference type="ChEBI" id="CHEBI:16810"/>
        <dbReference type="ChEBI" id="CHEBI:16845"/>
        <dbReference type="ChEBI" id="CHEBI:29985"/>
        <dbReference type="ChEBI" id="CHEBI:57609"/>
        <dbReference type="EC" id="2.6.1.83"/>
    </reaction>
</comment>
<evidence type="ECO:0000256" key="4">
    <source>
        <dbReference type="ARBA" id="ARBA00018052"/>
    </source>
</evidence>